<accession>A0A518H8T1</accession>
<evidence type="ECO:0000256" key="3">
    <source>
        <dbReference type="ARBA" id="ARBA00022692"/>
    </source>
</evidence>
<keyword evidence="5 8" id="KW-1133">Transmembrane helix</keyword>
<dbReference type="EC" id="3.4.21.105" evidence="10"/>
<sequence>MDLEDDDEPKGPALLRAPVTSLLALSWVALFVLLAITRARAGPINVWGALYGGFIVTDISGVFGDVTPIALYGGQSWRAVTATFVHFNVLHLALNLVAFVQLGRVVESWYGPWQFLTLYAVLGAGANFASNLLRPWIDGAPGMIVHSGGGSTVVLGLIGLVAVVGWRNPAEFPKRAPYWMLGILVANGVLGAVVPNIDNLGHACGAVVGGLLGLLDRRLLRRANSRRAKLAGVIALGVLVGSAWMQAGQARAELDAATREGRWGAVVQRLSQVSFFYRQLAARGISPALRIAPRPPNLLGLPILEIPEDPKVIPALRLALLASIRQLDALPQPFDRPPFVEAYREVRRLGSRALFKAPTREELQRFEGALPRLSRPAWASWARARQDRSRMRHPEPRFGGERIRRLVRRSGPPRAGAGAFPSATSTP</sequence>
<dbReference type="EMBL" id="CP036426">
    <property type="protein sequence ID" value="QDV37257.1"/>
    <property type="molecule type" value="Genomic_DNA"/>
</dbReference>
<feature type="transmembrane region" description="Helical" evidence="8">
    <location>
        <begin position="228"/>
        <end position="245"/>
    </location>
</feature>
<dbReference type="Gene3D" id="1.20.1540.10">
    <property type="entry name" value="Rhomboid-like"/>
    <property type="match status" value="1"/>
</dbReference>
<dbReference type="AlphaFoldDB" id="A0A518H8T1"/>
<organism evidence="10 11">
    <name type="scientific">Tautonia plasticadhaerens</name>
    <dbReference type="NCBI Taxonomy" id="2527974"/>
    <lineage>
        <taxon>Bacteria</taxon>
        <taxon>Pseudomonadati</taxon>
        <taxon>Planctomycetota</taxon>
        <taxon>Planctomycetia</taxon>
        <taxon>Isosphaerales</taxon>
        <taxon>Isosphaeraceae</taxon>
        <taxon>Tautonia</taxon>
    </lineage>
</organism>
<name>A0A518H8T1_9BACT</name>
<feature type="transmembrane region" description="Helical" evidence="8">
    <location>
        <begin position="48"/>
        <end position="72"/>
    </location>
</feature>
<feature type="transmembrane region" description="Helical" evidence="8">
    <location>
        <begin position="176"/>
        <end position="194"/>
    </location>
</feature>
<dbReference type="KEGG" id="tpla:ElP_51920"/>
<proteinExistence type="inferred from homology"/>
<evidence type="ECO:0000256" key="4">
    <source>
        <dbReference type="ARBA" id="ARBA00022801"/>
    </source>
</evidence>
<feature type="transmembrane region" description="Helical" evidence="8">
    <location>
        <begin position="143"/>
        <end position="164"/>
    </location>
</feature>
<reference evidence="10 11" key="1">
    <citation type="submission" date="2019-02" db="EMBL/GenBank/DDBJ databases">
        <title>Deep-cultivation of Planctomycetes and their phenomic and genomic characterization uncovers novel biology.</title>
        <authorList>
            <person name="Wiegand S."/>
            <person name="Jogler M."/>
            <person name="Boedeker C."/>
            <person name="Pinto D."/>
            <person name="Vollmers J."/>
            <person name="Rivas-Marin E."/>
            <person name="Kohn T."/>
            <person name="Peeters S.H."/>
            <person name="Heuer A."/>
            <person name="Rast P."/>
            <person name="Oberbeckmann S."/>
            <person name="Bunk B."/>
            <person name="Jeske O."/>
            <person name="Meyerdierks A."/>
            <person name="Storesund J.E."/>
            <person name="Kallscheuer N."/>
            <person name="Luecker S."/>
            <person name="Lage O.M."/>
            <person name="Pohl T."/>
            <person name="Merkel B.J."/>
            <person name="Hornburger P."/>
            <person name="Mueller R.-W."/>
            <person name="Bruemmer F."/>
            <person name="Labrenz M."/>
            <person name="Spormann A.M."/>
            <person name="Op den Camp H."/>
            <person name="Overmann J."/>
            <person name="Amann R."/>
            <person name="Jetten M.S.M."/>
            <person name="Mascher T."/>
            <person name="Medema M.H."/>
            <person name="Devos D.P."/>
            <person name="Kaster A.-K."/>
            <person name="Ovreas L."/>
            <person name="Rohde M."/>
            <person name="Galperin M.Y."/>
            <person name="Jogler C."/>
        </authorList>
    </citation>
    <scope>NUCLEOTIDE SEQUENCE [LARGE SCALE GENOMIC DNA]</scope>
    <source>
        <strain evidence="10 11">ElP</strain>
    </source>
</reference>
<dbReference type="GO" id="GO:0006508">
    <property type="term" value="P:proteolysis"/>
    <property type="evidence" value="ECO:0007669"/>
    <property type="project" value="UniProtKB-KW"/>
</dbReference>
<dbReference type="OrthoDB" id="9813074at2"/>
<keyword evidence="6 8" id="KW-0472">Membrane</keyword>
<dbReference type="InterPro" id="IPR022764">
    <property type="entry name" value="Peptidase_S54_rhomboid_dom"/>
</dbReference>
<dbReference type="GO" id="GO:0016020">
    <property type="term" value="C:membrane"/>
    <property type="evidence" value="ECO:0007669"/>
    <property type="project" value="UniProtKB-SubCell"/>
</dbReference>
<evidence type="ECO:0000256" key="7">
    <source>
        <dbReference type="SAM" id="MobiDB-lite"/>
    </source>
</evidence>
<evidence type="ECO:0000256" key="1">
    <source>
        <dbReference type="ARBA" id="ARBA00004141"/>
    </source>
</evidence>
<feature type="transmembrane region" description="Helical" evidence="8">
    <location>
        <begin position="15"/>
        <end position="36"/>
    </location>
</feature>
<evidence type="ECO:0000256" key="5">
    <source>
        <dbReference type="ARBA" id="ARBA00022989"/>
    </source>
</evidence>
<feature type="transmembrane region" description="Helical" evidence="8">
    <location>
        <begin position="115"/>
        <end position="137"/>
    </location>
</feature>
<comment type="similarity">
    <text evidence="2">Belongs to the peptidase S54 family.</text>
</comment>
<feature type="transmembrane region" description="Helical" evidence="8">
    <location>
        <begin position="200"/>
        <end position="216"/>
    </location>
</feature>
<feature type="domain" description="Peptidase S54 rhomboid" evidence="9">
    <location>
        <begin position="74"/>
        <end position="216"/>
    </location>
</feature>
<keyword evidence="4 10" id="KW-0378">Hydrolase</keyword>
<feature type="region of interest" description="Disordered" evidence="7">
    <location>
        <begin position="389"/>
        <end position="427"/>
    </location>
</feature>
<feature type="compositionally biased region" description="Basic and acidic residues" evidence="7">
    <location>
        <begin position="389"/>
        <end position="404"/>
    </location>
</feature>
<evidence type="ECO:0000256" key="8">
    <source>
        <dbReference type="SAM" id="Phobius"/>
    </source>
</evidence>
<dbReference type="PANTHER" id="PTHR43731:SF14">
    <property type="entry name" value="PRESENILIN-ASSOCIATED RHOMBOID-LIKE PROTEIN, MITOCHONDRIAL"/>
    <property type="match status" value="1"/>
</dbReference>
<dbReference type="SUPFAM" id="SSF144091">
    <property type="entry name" value="Rhomboid-like"/>
    <property type="match status" value="1"/>
</dbReference>
<dbReference type="PANTHER" id="PTHR43731">
    <property type="entry name" value="RHOMBOID PROTEASE"/>
    <property type="match status" value="1"/>
</dbReference>
<feature type="transmembrane region" description="Helical" evidence="8">
    <location>
        <begin position="84"/>
        <end position="103"/>
    </location>
</feature>
<evidence type="ECO:0000256" key="2">
    <source>
        <dbReference type="ARBA" id="ARBA00009045"/>
    </source>
</evidence>
<keyword evidence="10" id="KW-0645">Protease</keyword>
<gene>
    <name evidence="10" type="primary">gluP_2</name>
    <name evidence="10" type="ORF">ElP_51920</name>
</gene>
<protein>
    <submittedName>
        <fullName evidence="10">Rhomboid protease GluP</fullName>
        <ecNumber evidence="10">3.4.21.105</ecNumber>
    </submittedName>
</protein>
<evidence type="ECO:0000313" key="11">
    <source>
        <dbReference type="Proteomes" id="UP000317835"/>
    </source>
</evidence>
<dbReference type="InterPro" id="IPR035952">
    <property type="entry name" value="Rhomboid-like_sf"/>
</dbReference>
<dbReference type="InterPro" id="IPR050925">
    <property type="entry name" value="Rhomboid_protease_S54"/>
</dbReference>
<dbReference type="Pfam" id="PF01694">
    <property type="entry name" value="Rhomboid"/>
    <property type="match status" value="1"/>
</dbReference>
<evidence type="ECO:0000256" key="6">
    <source>
        <dbReference type="ARBA" id="ARBA00023136"/>
    </source>
</evidence>
<keyword evidence="11" id="KW-1185">Reference proteome</keyword>
<keyword evidence="3 8" id="KW-0812">Transmembrane</keyword>
<comment type="subcellular location">
    <subcellularLocation>
        <location evidence="1">Membrane</location>
        <topology evidence="1">Multi-pass membrane protein</topology>
    </subcellularLocation>
</comment>
<evidence type="ECO:0000313" key="10">
    <source>
        <dbReference type="EMBL" id="QDV37257.1"/>
    </source>
</evidence>
<dbReference type="RefSeq" id="WP_145274791.1">
    <property type="nucleotide sequence ID" value="NZ_CP036426.1"/>
</dbReference>
<dbReference type="Proteomes" id="UP000317835">
    <property type="component" value="Chromosome"/>
</dbReference>
<evidence type="ECO:0000259" key="9">
    <source>
        <dbReference type="Pfam" id="PF01694"/>
    </source>
</evidence>
<dbReference type="GO" id="GO:0004252">
    <property type="term" value="F:serine-type endopeptidase activity"/>
    <property type="evidence" value="ECO:0007669"/>
    <property type="project" value="InterPro"/>
</dbReference>